<evidence type="ECO:0000259" key="4">
    <source>
        <dbReference type="Pfam" id="PF01755"/>
    </source>
</evidence>
<keyword evidence="2" id="KW-0328">Glycosyltransferase</keyword>
<evidence type="ECO:0000256" key="3">
    <source>
        <dbReference type="ARBA" id="ARBA00022679"/>
    </source>
</evidence>
<dbReference type="CDD" id="cd06532">
    <property type="entry name" value="Glyco_transf_25"/>
    <property type="match status" value="1"/>
</dbReference>
<dbReference type="WBParaSite" id="jg12239">
    <property type="protein sequence ID" value="jg12239"/>
    <property type="gene ID" value="jg12239"/>
</dbReference>
<feature type="domain" description="Glycosyl transferase family 25" evidence="4">
    <location>
        <begin position="224"/>
        <end position="321"/>
    </location>
</feature>
<dbReference type="PANTHER" id="PTHR10730">
    <property type="entry name" value="PROCOLLAGEN-LYSINE,2-OXOGLUTARATE 5-DIOXYGENASE/GLYCOSYLTRANSFERASE 25 FAMILY MEMBER"/>
    <property type="match status" value="1"/>
</dbReference>
<proteinExistence type="inferred from homology"/>
<evidence type="ECO:0000313" key="5">
    <source>
        <dbReference type="Proteomes" id="UP000887574"/>
    </source>
</evidence>
<keyword evidence="3" id="KW-0808">Transferase</keyword>
<evidence type="ECO:0000313" key="6">
    <source>
        <dbReference type="WBParaSite" id="jg12239"/>
    </source>
</evidence>
<organism evidence="5 6">
    <name type="scientific">Ditylenchus dipsaci</name>
    <dbReference type="NCBI Taxonomy" id="166011"/>
    <lineage>
        <taxon>Eukaryota</taxon>
        <taxon>Metazoa</taxon>
        <taxon>Ecdysozoa</taxon>
        <taxon>Nematoda</taxon>
        <taxon>Chromadorea</taxon>
        <taxon>Rhabditida</taxon>
        <taxon>Tylenchina</taxon>
        <taxon>Tylenchomorpha</taxon>
        <taxon>Sphaerularioidea</taxon>
        <taxon>Anguinidae</taxon>
        <taxon>Anguininae</taxon>
        <taxon>Ditylenchus</taxon>
    </lineage>
</organism>
<comment type="similarity">
    <text evidence="1">Belongs to the glycosyltransferase 25 family.</text>
</comment>
<dbReference type="InterPro" id="IPR050757">
    <property type="entry name" value="Collagen_mod_GT25"/>
</dbReference>
<dbReference type="PANTHER" id="PTHR10730:SF53">
    <property type="entry name" value="GLYCOSYLTRANSFERASE 25 FAMILY MEMBER"/>
    <property type="match status" value="1"/>
</dbReference>
<dbReference type="GO" id="GO:0050211">
    <property type="term" value="F:procollagen galactosyltransferase activity"/>
    <property type="evidence" value="ECO:0007669"/>
    <property type="project" value="TreeGrafter"/>
</dbReference>
<dbReference type="Pfam" id="PF01755">
    <property type="entry name" value="Glyco_transf_25"/>
    <property type="match status" value="1"/>
</dbReference>
<keyword evidence="5" id="KW-1185">Reference proteome</keyword>
<evidence type="ECO:0000256" key="1">
    <source>
        <dbReference type="ARBA" id="ARBA00006721"/>
    </source>
</evidence>
<name>A0A915CSU5_9BILA</name>
<dbReference type="AlphaFoldDB" id="A0A915CSU5"/>
<dbReference type="Proteomes" id="UP000887574">
    <property type="component" value="Unplaced"/>
</dbReference>
<accession>A0A915CSU5</accession>
<sequence>MHVSFFVEGEQDEDVQTPFSSAINKWVTELSQLYLSTALKQVDRNWREEALVNARRKSCAYAFLMDSDNLLMQNSLKQLIDLDKNNVVVSPLLNAPFGSHSNVHGLLGEEFSLRKQVESVRVYYSRGPLLIYMKHKDASYLSFDDSNVLNYQGNGHPISVFAFSAFAMNISILMDNHNFYGYLVDSGLHSPAEHRTILNSFLANLVSDSGPMPFPHSNVLEPQRRPERLRKMSEILRLIGIKFEFLEAVDGKQLTEADLSKLTMLPDYEDPFYKRPMKSGEIGCFLSHYKIWEQVVQNKWDRVIVLEDDVRFTENATKVLKGW</sequence>
<dbReference type="InterPro" id="IPR002654">
    <property type="entry name" value="Glyco_trans_25"/>
</dbReference>
<reference evidence="6" key="1">
    <citation type="submission" date="2022-11" db="UniProtKB">
        <authorList>
            <consortium name="WormBaseParasite"/>
        </authorList>
    </citation>
    <scope>IDENTIFICATION</scope>
</reference>
<evidence type="ECO:0000256" key="2">
    <source>
        <dbReference type="ARBA" id="ARBA00022676"/>
    </source>
</evidence>
<protein>
    <submittedName>
        <fullName evidence="6">Glycosyltransferase 25 family member</fullName>
    </submittedName>
</protein>